<accession>W2JZS7</accession>
<dbReference type="VEuPathDB" id="FungiDB:PPTG_06356"/>
<reference evidence="2" key="1">
    <citation type="submission" date="2013-11" db="EMBL/GenBank/DDBJ databases">
        <title>The Genome Sequence of Phytophthora parasitica CHvinca01.</title>
        <authorList>
            <consortium name="The Broad Institute Genomics Platform"/>
            <person name="Russ C."/>
            <person name="Tyler B."/>
            <person name="Panabieres F."/>
            <person name="Shan W."/>
            <person name="Tripathy S."/>
            <person name="Grunwald N."/>
            <person name="Machado M."/>
            <person name="Johnson C.S."/>
            <person name="Arredondo F."/>
            <person name="Hong C."/>
            <person name="Coffey M."/>
            <person name="Young S.K."/>
            <person name="Zeng Q."/>
            <person name="Gargeya S."/>
            <person name="Fitzgerald M."/>
            <person name="Abouelleil A."/>
            <person name="Alvarado L."/>
            <person name="Chapman S.B."/>
            <person name="Gainer-Dewar J."/>
            <person name="Goldberg J."/>
            <person name="Griggs A."/>
            <person name="Gujja S."/>
            <person name="Hansen M."/>
            <person name="Howarth C."/>
            <person name="Imamovic A."/>
            <person name="Ireland A."/>
            <person name="Larimer J."/>
            <person name="McCowan C."/>
            <person name="Murphy C."/>
            <person name="Pearson M."/>
            <person name="Poon T.W."/>
            <person name="Priest M."/>
            <person name="Roberts A."/>
            <person name="Saif S."/>
            <person name="Shea T."/>
            <person name="Sykes S."/>
            <person name="Wortman J."/>
            <person name="Nusbaum C."/>
            <person name="Birren B."/>
        </authorList>
    </citation>
    <scope>NUCLEOTIDE SEQUENCE [LARGE SCALE GENOMIC DNA]</scope>
    <source>
        <strain evidence="2">CHvinca01</strain>
    </source>
</reference>
<dbReference type="AlphaFoldDB" id="W2JZS7"/>
<dbReference type="OrthoDB" id="126213at2759"/>
<protein>
    <recommendedName>
        <fullName evidence="3">RxLR effector protein</fullName>
    </recommendedName>
</protein>
<organism evidence="2">
    <name type="scientific">Phytophthora nicotianae</name>
    <name type="common">Potato buckeye rot agent</name>
    <name type="synonym">Phytophthora parasitica</name>
    <dbReference type="NCBI Taxonomy" id="4792"/>
    <lineage>
        <taxon>Eukaryota</taxon>
        <taxon>Sar</taxon>
        <taxon>Stramenopiles</taxon>
        <taxon>Oomycota</taxon>
        <taxon>Peronosporomycetes</taxon>
        <taxon>Peronosporales</taxon>
        <taxon>Peronosporaceae</taxon>
        <taxon>Phytophthora</taxon>
    </lineage>
</organism>
<evidence type="ECO:0008006" key="3">
    <source>
        <dbReference type="Google" id="ProtNLM"/>
    </source>
</evidence>
<feature type="region of interest" description="Disordered" evidence="1">
    <location>
        <begin position="1"/>
        <end position="34"/>
    </location>
</feature>
<gene>
    <name evidence="2" type="ORF">L917_20763</name>
</gene>
<feature type="compositionally biased region" description="Basic and acidic residues" evidence="1">
    <location>
        <begin position="15"/>
        <end position="24"/>
    </location>
</feature>
<evidence type="ECO:0000313" key="2">
    <source>
        <dbReference type="EMBL" id="ETL78436.1"/>
    </source>
</evidence>
<dbReference type="Proteomes" id="UP000054423">
    <property type="component" value="Unassembled WGS sequence"/>
</dbReference>
<dbReference type="EMBL" id="KI683301">
    <property type="protein sequence ID" value="ETL78436.1"/>
    <property type="molecule type" value="Genomic_DNA"/>
</dbReference>
<evidence type="ECO:0000256" key="1">
    <source>
        <dbReference type="SAM" id="MobiDB-lite"/>
    </source>
</evidence>
<sequence>MRRWQSTMMNKRRSLRGDTTKIDTKQANTDDEERAVSLSNIVERAKTALNGAKATASVKAKKLSEPILERLLKILYKKGETPVSIRAKLMGGGSDDNRFVRMYKTWSENVRAKTNAPQ</sequence>
<name>W2JZS7_PHYNI</name>
<proteinExistence type="predicted"/>